<reference evidence="11" key="2">
    <citation type="journal article" date="2018" name="Genome Biol.">
        <title>SKESA: strategic k-mer extension for scrupulous assemblies.</title>
        <authorList>
            <person name="Souvorov A."/>
            <person name="Agarwala R."/>
            <person name="Lipman D.J."/>
        </authorList>
    </citation>
    <scope>NUCLEOTIDE SEQUENCE [LARGE SCALE GENOMIC DNA]</scope>
    <source>
        <strain evidence="11">09CEB371LM</strain>
    </source>
</reference>
<evidence type="ECO:0000313" key="4">
    <source>
        <dbReference type="EMBL" id="EAG4462361.1"/>
    </source>
</evidence>
<dbReference type="Proteomes" id="UP000489121">
    <property type="component" value="Unassembled WGS sequence"/>
</dbReference>
<dbReference type="Proteomes" id="UP000548278">
    <property type="component" value="Unassembled WGS sequence"/>
</dbReference>
<reference evidence="12 24" key="8">
    <citation type="submission" date="2020-06" db="EMBL/GenBank/DDBJ databases">
        <title>Two Listeria outbreaks in Switzerland in 2018 and 2020.</title>
        <authorList>
            <person name="Stevens M.J.A."/>
            <person name="Bloemberg G."/>
            <person name="Nusch-Inderbinnen M."/>
            <person name="Stephan R."/>
        </authorList>
    </citation>
    <scope>NUCLEOTIDE SEQUENCE [LARGE SCALE GENOMIC DNA]</scope>
    <source>
        <strain evidence="12 24">N18-0707</strain>
    </source>
</reference>
<dbReference type="Proteomes" id="UP000403352">
    <property type="component" value="Unassembled WGS sequence"/>
</dbReference>
<evidence type="ECO:0000313" key="24">
    <source>
        <dbReference type="Proteomes" id="UP000544530"/>
    </source>
</evidence>
<evidence type="ECO:0000313" key="11">
    <source>
        <dbReference type="EMBL" id="HAA8053415.1"/>
    </source>
</evidence>
<dbReference type="Proteomes" id="UP000527632">
    <property type="component" value="Unassembled WGS sequence"/>
</dbReference>
<reference evidence="21 25" key="4">
    <citation type="submission" date="2019-04" db="EMBL/GenBank/DDBJ databases">
        <authorList>
            <consortium name="GenomeTrakr network: Whole genome sequencing for foodborne pathogen traceback"/>
        </authorList>
    </citation>
    <scope>NUCLEOTIDE SEQUENCE [LARGE SCALE GENOMIC DNA]</scope>
    <source>
        <strain evidence="5 25">CFSAN004300</strain>
        <strain evidence="6 21">CFSAN072474</strain>
    </source>
</reference>
<dbReference type="Proteomes" id="UP000368512">
    <property type="component" value="Unassembled WGS sequence"/>
</dbReference>
<evidence type="ECO:0000313" key="19">
    <source>
        <dbReference type="Proteomes" id="UP000467536"/>
    </source>
</evidence>
<comment type="caution">
    <text evidence="8">The sequence shown here is derived from an EMBL/GenBank/DDBJ whole genome shotgun (WGS) entry which is preliminary data.</text>
</comment>
<evidence type="ECO:0000313" key="6">
    <source>
        <dbReference type="EMBL" id="EAG9388032.1"/>
    </source>
</evidence>
<dbReference type="EMBL" id="QXLS01000001">
    <property type="protein sequence ID" value="RKA11214.1"/>
    <property type="molecule type" value="Genomic_DNA"/>
</dbReference>
<dbReference type="EMBL" id="AALGDA010000011">
    <property type="protein sequence ID" value="ECY9782451.1"/>
    <property type="molecule type" value="Genomic_DNA"/>
</dbReference>
<dbReference type="Proteomes" id="UP000272537">
    <property type="component" value="Unassembled WGS sequence"/>
</dbReference>
<gene>
    <name evidence="5" type="ORF">AB917_07075</name>
    <name evidence="1" type="ORF">ARY78_11845</name>
    <name evidence="8" type="ORF">BCZ19_04055</name>
    <name evidence="4" type="ORF">CA369_08685</name>
    <name evidence="6" type="ORF">CW845_11100</name>
    <name evidence="2" type="ORF">DQ70_00075</name>
    <name evidence="13" type="ORF">DYZ80_00747</name>
    <name evidence="7" type="ORF">E5F58_04050</name>
    <name evidence="9" type="ORF">F6515_05535</name>
    <name evidence="10" type="ORF">FV747_14065</name>
    <name evidence="11" type="ORF">GHH22_09625</name>
    <name evidence="12" type="ORF">HZJ64_02900</name>
    <name evidence="3" type="ORF">QD52_04090</name>
</gene>
<evidence type="ECO:0000313" key="8">
    <source>
        <dbReference type="EMBL" id="ECX6923832.1"/>
    </source>
</evidence>
<dbReference type="KEGG" id="lmv:Y193_13305"/>
<dbReference type="AlphaFoldDB" id="A0A3D7LMS5"/>
<evidence type="ECO:0000313" key="18">
    <source>
        <dbReference type="Proteomes" id="UP000427828"/>
    </source>
</evidence>
<reference evidence="10 19" key="5">
    <citation type="submission" date="2019-08" db="EMBL/GenBank/DDBJ databases">
        <authorList>
            <person name="Ashton P.M."/>
            <person name="Dallman T."/>
            <person name="Nair S."/>
            <person name="De Pinna E."/>
            <person name="Peters T."/>
            <person name="Grant K."/>
        </authorList>
    </citation>
    <scope>NUCLEOTIDE SEQUENCE [LARGE SCALE GENOMIC DNA]</scope>
    <source>
        <strain evidence="10 19">788324</strain>
    </source>
</reference>
<reference evidence="11" key="7">
    <citation type="submission" date="2019-10" db="EMBL/GenBank/DDBJ databases">
        <authorList>
            <consortium name="NCBI Pathogen Detection Project"/>
        </authorList>
    </citation>
    <scope>NUCLEOTIDE SEQUENCE</scope>
    <source>
        <strain evidence="11">09CEB371LM</strain>
    </source>
</reference>
<evidence type="ECO:0000313" key="20">
    <source>
        <dbReference type="Proteomes" id="UP000489121"/>
    </source>
</evidence>
<evidence type="ECO:0000313" key="2">
    <source>
        <dbReference type="EMBL" id="EAC7479075.1"/>
    </source>
</evidence>
<dbReference type="EMBL" id="DAAEEB010000006">
    <property type="protein sequence ID" value="HAA8053415.1"/>
    <property type="molecule type" value="Genomic_DNA"/>
</dbReference>
<evidence type="ECO:0000313" key="1">
    <source>
        <dbReference type="EMBL" id="EAC5551123.1"/>
    </source>
</evidence>
<reference evidence="15 16" key="3">
    <citation type="submission" date="2018-06" db="EMBL/GenBank/DDBJ databases">
        <authorList>
            <consortium name="GenomeTrakr: Next Generation Sequencing Network for Food Pathogen Tracability"/>
        </authorList>
    </citation>
    <scope>NUCLEOTIDE SEQUENCE [LARGE SCALE GENOMIC DNA]</scope>
    <source>
        <strain evidence="2 16">CFSAN008042</strain>
        <strain evidence="4 23">CFSAN063727</strain>
        <strain evidence="1 15">FDA00007096</strain>
        <strain evidence="3 17">FDA00008584</strain>
        <strain evidence="8 18">FLAG-51482A</strain>
        <strain evidence="7 22">LS1344</strain>
    </source>
</reference>
<dbReference type="KEGG" id="lmok:CQ02_02660"/>
<dbReference type="Proteomes" id="UP000544530">
    <property type="component" value="Unassembled WGS sequence"/>
</dbReference>
<dbReference type="Proteomes" id="UP000467536">
    <property type="component" value="Unassembled WGS sequence"/>
</dbReference>
<evidence type="ECO:0000313" key="7">
    <source>
        <dbReference type="EMBL" id="EAH4241173.1"/>
    </source>
</evidence>
<proteinExistence type="predicted"/>
<accession>A0A3D7LMS5</accession>
<evidence type="ECO:0000313" key="3">
    <source>
        <dbReference type="EMBL" id="EAD1184264.1"/>
    </source>
</evidence>
<dbReference type="EMBL" id="AAAIXK010000006">
    <property type="protein sequence ID" value="EAC5551123.1"/>
    <property type="molecule type" value="Genomic_DNA"/>
</dbReference>
<dbReference type="EMBL" id="JACAVN010000001">
    <property type="protein sequence ID" value="NYA00769.1"/>
    <property type="molecule type" value="Genomic_DNA"/>
</dbReference>
<dbReference type="EMBL" id="AABDGJ010000004">
    <property type="protein sequence ID" value="EAG6990347.1"/>
    <property type="molecule type" value="Genomic_DNA"/>
</dbReference>
<organism evidence="8 18">
    <name type="scientific">Listeria monocytogenes</name>
    <dbReference type="NCBI Taxonomy" id="1639"/>
    <lineage>
        <taxon>Bacteria</taxon>
        <taxon>Bacillati</taxon>
        <taxon>Bacillota</taxon>
        <taxon>Bacilli</taxon>
        <taxon>Bacillales</taxon>
        <taxon>Listeriaceae</taxon>
        <taxon>Listeria</taxon>
    </lineage>
</organism>
<dbReference type="Proteomes" id="UP000528151">
    <property type="component" value="Unassembled WGS sequence"/>
</dbReference>
<evidence type="ECO:0000313" key="10">
    <source>
        <dbReference type="EMBL" id="EDO0987125.1"/>
    </source>
</evidence>
<evidence type="ECO:0000313" key="17">
    <source>
        <dbReference type="Proteomes" id="UP000403352"/>
    </source>
</evidence>
<evidence type="ECO:0000313" key="21">
    <source>
        <dbReference type="Proteomes" id="UP000522199"/>
    </source>
</evidence>
<evidence type="ECO:0000313" key="25">
    <source>
        <dbReference type="Proteomes" id="UP000548278"/>
    </source>
</evidence>
<dbReference type="EMBL" id="AANEHK010000018">
    <property type="protein sequence ID" value="EDO0987125.1"/>
    <property type="molecule type" value="Genomic_DNA"/>
</dbReference>
<dbReference type="Proteomes" id="UP000365297">
    <property type="component" value="Unassembled WGS sequence"/>
</dbReference>
<reference evidence="13 14" key="1">
    <citation type="journal article" date="2018" name="BMC Genomics">
        <title>Genes significantly associated with lineage II food isolates of Listeria monocytogenes.</title>
        <authorList>
            <person name="Pirone-Davies C."/>
            <person name="Chen Y."/>
            <person name="Pightling A."/>
            <person name="Ryan G."/>
            <person name="Wang Y."/>
            <person name="Yao K."/>
            <person name="Hoffmann M."/>
            <person name="Allard M.W."/>
        </authorList>
    </citation>
    <scope>NUCLEOTIDE SEQUENCE [LARGE SCALE GENOMIC DNA]</scope>
    <source>
        <strain evidence="13 14">PNUSAL000550</strain>
    </source>
</reference>
<sequence length="125" mass="14820">MKNTVHDSEILSYHADFENSQLIMFVKDEENRKYKVIFEGLLTFCFEHQMSNSIILDIVKGEVSSFISEKSILLSEGKNYFWPLDYESEDELLNYLNEKKLNYYELQASYGLNGWILCSHYHIEL</sequence>
<evidence type="ECO:0000313" key="13">
    <source>
        <dbReference type="EMBL" id="RKA11214.1"/>
    </source>
</evidence>
<evidence type="ECO:0000313" key="22">
    <source>
        <dbReference type="Proteomes" id="UP000527632"/>
    </source>
</evidence>
<dbReference type="EMBL" id="AAALRN010000001">
    <property type="protein sequence ID" value="EAD1184264.1"/>
    <property type="molecule type" value="Genomic_DNA"/>
</dbReference>
<dbReference type="Proteomes" id="UP000522199">
    <property type="component" value="Unassembled WGS sequence"/>
</dbReference>
<reference evidence="9 20" key="6">
    <citation type="submission" date="2019-09" db="EMBL/GenBank/DDBJ databases">
        <authorList>
            <consortium name="PulseNet: The National Subtyping Network for Foodborne Disease Surveillance"/>
            <person name="Tarr C.L."/>
            <person name="Trees E."/>
            <person name="Katz L.S."/>
            <person name="Carleton-Romer H.A."/>
            <person name="Stroika S."/>
            <person name="Kucerova Z."/>
            <person name="Roache K.F."/>
            <person name="Sabol A.L."/>
            <person name="Besser J."/>
            <person name="Gerner-Smidt P."/>
        </authorList>
    </citation>
    <scope>NUCLEOTIDE SEQUENCE [LARGE SCALE GENOMIC DNA]</scope>
    <source>
        <strain evidence="9 20">PNUSAL005692</strain>
    </source>
</reference>
<dbReference type="Proteomes" id="UP000840039">
    <property type="component" value="Unassembled WGS sequence"/>
</dbReference>
<dbReference type="EMBL" id="AALAQH010000001">
    <property type="protein sequence ID" value="ECX6923832.1"/>
    <property type="molecule type" value="Genomic_DNA"/>
</dbReference>
<evidence type="ECO:0000313" key="12">
    <source>
        <dbReference type="EMBL" id="NYA00769.1"/>
    </source>
</evidence>
<evidence type="ECO:0000313" key="23">
    <source>
        <dbReference type="Proteomes" id="UP000528151"/>
    </source>
</evidence>
<name>A0A3D7LMS5_LISMN</name>
<dbReference type="EMBL" id="AABBZO010000008">
    <property type="protein sequence ID" value="EAG4462361.1"/>
    <property type="molecule type" value="Genomic_DNA"/>
</dbReference>
<dbReference type="RefSeq" id="WP_003725698.1">
    <property type="nucleotide sequence ID" value="NC_021825.2"/>
</dbReference>
<evidence type="ECO:0000313" key="14">
    <source>
        <dbReference type="Proteomes" id="UP000272537"/>
    </source>
</evidence>
<dbReference type="EMBL" id="AABGUK010000001">
    <property type="protein sequence ID" value="EAH4241173.1"/>
    <property type="molecule type" value="Genomic_DNA"/>
</dbReference>
<evidence type="ECO:0000313" key="15">
    <source>
        <dbReference type="Proteomes" id="UP000365297"/>
    </source>
</evidence>
<protein>
    <submittedName>
        <fullName evidence="8">Uncharacterized protein</fullName>
    </submittedName>
</protein>
<dbReference type="OMA" id="MNGWIVA"/>
<dbReference type="EMBL" id="AABEKY010000006">
    <property type="protein sequence ID" value="EAG9388032.1"/>
    <property type="molecule type" value="Genomic_DNA"/>
</dbReference>
<evidence type="ECO:0000313" key="5">
    <source>
        <dbReference type="EMBL" id="EAG6990347.1"/>
    </source>
</evidence>
<evidence type="ECO:0000313" key="16">
    <source>
        <dbReference type="Proteomes" id="UP000368512"/>
    </source>
</evidence>
<dbReference type="Proteomes" id="UP000427828">
    <property type="component" value="Unassembled WGS sequence"/>
</dbReference>
<dbReference type="EMBL" id="AAAJWF010000001">
    <property type="protein sequence ID" value="EAC7479075.1"/>
    <property type="molecule type" value="Genomic_DNA"/>
</dbReference>
<evidence type="ECO:0000313" key="9">
    <source>
        <dbReference type="EMBL" id="ECY9782451.1"/>
    </source>
</evidence>